<dbReference type="PANTHER" id="PTHR45772">
    <property type="entry name" value="CONSERVED COMPONENT OF ABC TRANSPORTER FOR NATURAL AMINO ACIDS-RELATED"/>
    <property type="match status" value="1"/>
</dbReference>
<dbReference type="Pfam" id="PF00005">
    <property type="entry name" value="ABC_tran"/>
    <property type="match status" value="1"/>
</dbReference>
<dbReference type="PROSITE" id="PS00211">
    <property type="entry name" value="ABC_TRANSPORTER_1"/>
    <property type="match status" value="1"/>
</dbReference>
<evidence type="ECO:0000313" key="6">
    <source>
        <dbReference type="EMBL" id="MET4576642.1"/>
    </source>
</evidence>
<evidence type="ECO:0000256" key="4">
    <source>
        <dbReference type="ARBA" id="ARBA00022840"/>
    </source>
</evidence>
<keyword evidence="2" id="KW-0472">Membrane</keyword>
<comment type="caution">
    <text evidence="6">The sequence shown here is derived from an EMBL/GenBank/DDBJ whole genome shotgun (WGS) entry which is preliminary data.</text>
</comment>
<keyword evidence="4 6" id="KW-0067">ATP-binding</keyword>
<organism evidence="6 7">
    <name type="scientific">Ottowia thiooxydans</name>
    <dbReference type="NCBI Taxonomy" id="219182"/>
    <lineage>
        <taxon>Bacteria</taxon>
        <taxon>Pseudomonadati</taxon>
        <taxon>Pseudomonadota</taxon>
        <taxon>Betaproteobacteria</taxon>
        <taxon>Burkholderiales</taxon>
        <taxon>Comamonadaceae</taxon>
        <taxon>Ottowia</taxon>
    </lineage>
</organism>
<dbReference type="InterPro" id="IPR051120">
    <property type="entry name" value="ABC_AA/LPS_Transport"/>
</dbReference>
<evidence type="ECO:0000259" key="5">
    <source>
        <dbReference type="PROSITE" id="PS50893"/>
    </source>
</evidence>
<feature type="domain" description="ABC transporter" evidence="5">
    <location>
        <begin position="4"/>
        <end position="251"/>
    </location>
</feature>
<keyword evidence="7" id="KW-1185">Reference proteome</keyword>
<dbReference type="GO" id="GO:0005524">
    <property type="term" value="F:ATP binding"/>
    <property type="evidence" value="ECO:0007669"/>
    <property type="project" value="UniProtKB-KW"/>
</dbReference>
<dbReference type="EMBL" id="JBEPSH010000003">
    <property type="protein sequence ID" value="MET4576642.1"/>
    <property type="molecule type" value="Genomic_DNA"/>
</dbReference>
<dbReference type="InterPro" id="IPR032823">
    <property type="entry name" value="BCA_ABC_TP_C"/>
</dbReference>
<dbReference type="Proteomes" id="UP001549320">
    <property type="component" value="Unassembled WGS sequence"/>
</dbReference>
<accession>A0ABV2Q7Q2</accession>
<protein>
    <submittedName>
        <fullName evidence="6">Branched-chain amino acid transport system ATP-binding protein</fullName>
    </submittedName>
</protein>
<dbReference type="PANTHER" id="PTHR45772:SF9">
    <property type="entry name" value="CONSERVED COMPONENT OF ABC TRANSPORTER FOR NATURAL AMINO ACIDS"/>
    <property type="match status" value="1"/>
</dbReference>
<keyword evidence="3" id="KW-0547">Nucleotide-binding</keyword>
<dbReference type="InterPro" id="IPR017871">
    <property type="entry name" value="ABC_transporter-like_CS"/>
</dbReference>
<dbReference type="CDD" id="cd03219">
    <property type="entry name" value="ABC_Mj1267_LivG_branched"/>
    <property type="match status" value="1"/>
</dbReference>
<keyword evidence="2" id="KW-1003">Cell membrane</keyword>
<evidence type="ECO:0000256" key="2">
    <source>
        <dbReference type="ARBA" id="ARBA00022475"/>
    </source>
</evidence>
<gene>
    <name evidence="6" type="ORF">ABIE13_001751</name>
</gene>
<dbReference type="Gene3D" id="3.40.50.300">
    <property type="entry name" value="P-loop containing nucleotide triphosphate hydrolases"/>
    <property type="match status" value="1"/>
</dbReference>
<dbReference type="SUPFAM" id="SSF52540">
    <property type="entry name" value="P-loop containing nucleoside triphosphate hydrolases"/>
    <property type="match status" value="1"/>
</dbReference>
<dbReference type="InterPro" id="IPR027417">
    <property type="entry name" value="P-loop_NTPase"/>
</dbReference>
<dbReference type="PROSITE" id="PS50893">
    <property type="entry name" value="ABC_TRANSPORTER_2"/>
    <property type="match status" value="1"/>
</dbReference>
<sequence>MALLDVENVRVSFGGLHAVDGLTMRVQPGQIKGIIGPNGAGKTTLFNAIAGIQKLSAGTIKLQGTEIQTLQPYERAALGLARTFQNLQIFPDLSLIENVMIGYHPKARTGFLKALLGLPSVHKEEIKIEEVAYEKLKLMGLADRATRLAGDLSFGESKLLEIARALAAEPQILMLDEPIAGVPASEQAPVVSMIQEVNKLGVTVVLVEHNMRMVMSLCHEILVMRSGCYLAEGTPGEISSNPEVISAYLGEEAVHA</sequence>
<dbReference type="InterPro" id="IPR003593">
    <property type="entry name" value="AAA+_ATPase"/>
</dbReference>
<evidence type="ECO:0000256" key="3">
    <source>
        <dbReference type="ARBA" id="ARBA00022741"/>
    </source>
</evidence>
<evidence type="ECO:0000313" key="7">
    <source>
        <dbReference type="Proteomes" id="UP001549320"/>
    </source>
</evidence>
<dbReference type="SMART" id="SM00382">
    <property type="entry name" value="AAA"/>
    <property type="match status" value="1"/>
</dbReference>
<dbReference type="RefSeq" id="WP_354442707.1">
    <property type="nucleotide sequence ID" value="NZ_JBEPSH010000003.1"/>
</dbReference>
<dbReference type="Pfam" id="PF12399">
    <property type="entry name" value="BCA_ABC_TP_C"/>
    <property type="match status" value="1"/>
</dbReference>
<proteinExistence type="predicted"/>
<name>A0ABV2Q7Q2_9BURK</name>
<keyword evidence="1" id="KW-0813">Transport</keyword>
<evidence type="ECO:0000256" key="1">
    <source>
        <dbReference type="ARBA" id="ARBA00022448"/>
    </source>
</evidence>
<reference evidence="6 7" key="1">
    <citation type="submission" date="2024-06" db="EMBL/GenBank/DDBJ databases">
        <title>Sorghum-associated microbial communities from plants grown in Nebraska, USA.</title>
        <authorList>
            <person name="Schachtman D."/>
        </authorList>
    </citation>
    <scope>NUCLEOTIDE SEQUENCE [LARGE SCALE GENOMIC DNA]</scope>
    <source>
        <strain evidence="6 7">2709</strain>
    </source>
</reference>
<dbReference type="InterPro" id="IPR003439">
    <property type="entry name" value="ABC_transporter-like_ATP-bd"/>
</dbReference>